<reference evidence="1" key="1">
    <citation type="submission" date="2020-08" db="EMBL/GenBank/DDBJ databases">
        <title>Functional genomics of gut bacteria from endangered species of beetles.</title>
        <authorList>
            <person name="Carlos-Shanley C."/>
        </authorList>
    </citation>
    <scope>NUCLEOTIDE SEQUENCE [LARGE SCALE GENOMIC DNA]</scope>
    <source>
        <strain evidence="1">S00060</strain>
    </source>
</reference>
<dbReference type="Proteomes" id="UP000543174">
    <property type="component" value="Unassembled WGS sequence"/>
</dbReference>
<sequence>MMAYICDKKEVLLIMKICQIVGCMNKHAAKGYCHKHYKRFIREKNGLAIRKKASLQLPCRIEGCNKKPFSLGYCLSHAKKIIDPTDPFYYRIDQRNLFKICSVDSCKRPSDANGYCKKHYSQYMHKQP</sequence>
<comment type="caution">
    <text evidence="1">The sequence shown here is derived from an EMBL/GenBank/DDBJ whole genome shotgun (WGS) entry which is preliminary data.</text>
</comment>
<protein>
    <submittedName>
        <fullName evidence="1">Uncharacterized protein</fullName>
    </submittedName>
</protein>
<organism evidence="1 2">
    <name type="scientific">Priestia aryabhattai</name>
    <name type="common">Bacillus aryabhattai</name>
    <dbReference type="NCBI Taxonomy" id="412384"/>
    <lineage>
        <taxon>Bacteria</taxon>
        <taxon>Bacillati</taxon>
        <taxon>Bacillota</taxon>
        <taxon>Bacilli</taxon>
        <taxon>Bacillales</taxon>
        <taxon>Bacillaceae</taxon>
        <taxon>Priestia</taxon>
    </lineage>
</organism>
<dbReference type="EMBL" id="JACJHT010000024">
    <property type="protein sequence ID" value="MBA9043023.1"/>
    <property type="molecule type" value="Genomic_DNA"/>
</dbReference>
<dbReference type="AlphaFoldDB" id="A0A7W3RIY9"/>
<proteinExistence type="predicted"/>
<keyword evidence="2" id="KW-1185">Reference proteome</keyword>
<gene>
    <name evidence="1" type="ORF">HNP21_006201</name>
</gene>
<name>A0A7W3RIY9_PRIAR</name>
<evidence type="ECO:0000313" key="1">
    <source>
        <dbReference type="EMBL" id="MBA9043023.1"/>
    </source>
</evidence>
<dbReference type="RefSeq" id="WP_029320932.1">
    <property type="nucleotide sequence ID" value="NZ_CP129008.1"/>
</dbReference>
<evidence type="ECO:0000313" key="2">
    <source>
        <dbReference type="Proteomes" id="UP000543174"/>
    </source>
</evidence>
<accession>A0A7W3RIY9</accession>
<dbReference type="GeneID" id="64148117"/>